<keyword evidence="2" id="KW-0540">Nuclease</keyword>
<dbReference type="Proteomes" id="UP000284476">
    <property type="component" value="Unassembled WGS sequence"/>
</dbReference>
<dbReference type="RefSeq" id="WP_128210354.1">
    <property type="nucleotide sequence ID" value="NZ_JBHRSO010000010.1"/>
</dbReference>
<evidence type="ECO:0000313" key="2">
    <source>
        <dbReference type="EMBL" id="RWR16810.1"/>
    </source>
</evidence>
<keyword evidence="2" id="KW-0255">Endonuclease</keyword>
<dbReference type="Pfam" id="PF09217">
    <property type="entry name" value="EcoRII-N"/>
    <property type="match status" value="1"/>
</dbReference>
<dbReference type="GO" id="GO:0004519">
    <property type="term" value="F:endonuclease activity"/>
    <property type="evidence" value="ECO:0007669"/>
    <property type="project" value="UniProtKB-KW"/>
</dbReference>
<organism evidence="2 3">
    <name type="scientific">Paenirhodobacter populi</name>
    <dbReference type="NCBI Taxonomy" id="2306993"/>
    <lineage>
        <taxon>Bacteria</taxon>
        <taxon>Pseudomonadati</taxon>
        <taxon>Pseudomonadota</taxon>
        <taxon>Alphaproteobacteria</taxon>
        <taxon>Rhodobacterales</taxon>
        <taxon>Rhodobacter group</taxon>
        <taxon>Paenirhodobacter</taxon>
    </lineage>
</organism>
<keyword evidence="2" id="KW-0378">Hydrolase</keyword>
<proteinExistence type="predicted"/>
<evidence type="ECO:0000313" key="3">
    <source>
        <dbReference type="Proteomes" id="UP000284476"/>
    </source>
</evidence>
<dbReference type="Gene3D" id="2.40.330.10">
    <property type="entry name" value="DNA-binding pseudobarrel domain"/>
    <property type="match status" value="1"/>
</dbReference>
<dbReference type="InterPro" id="IPR023372">
    <property type="entry name" value="Rest_endonuc_II_EcoRII_N"/>
</dbReference>
<dbReference type="EMBL" id="SAUZ01000036">
    <property type="protein sequence ID" value="RWR16810.1"/>
    <property type="molecule type" value="Genomic_DNA"/>
</dbReference>
<sequence>MMEKTFAKTLSANDVGETDAHMGGILVPKGDGELLAFLPKLDPGVLNPSAWIECSTPDGQILRLRFVYYNNKLHAPKGTRNEYRITWLTKFLRESGAKSGDTFQISRENEDGPYRIEVVPARAETPAQEDDGPVRIKLSSYVWRRVH</sequence>
<comment type="caution">
    <text evidence="2">The sequence shown here is derived from an EMBL/GenBank/DDBJ whole genome shotgun (WGS) entry which is preliminary data.</text>
</comment>
<dbReference type="InterPro" id="IPR015300">
    <property type="entry name" value="DNA-bd_pseudobarrel_sf"/>
</dbReference>
<feature type="domain" description="Restriction endonuclease type II EcoRII N-terminal" evidence="1">
    <location>
        <begin position="5"/>
        <end position="87"/>
    </location>
</feature>
<accession>A0A443J8K9</accession>
<dbReference type="SUPFAM" id="SSF101936">
    <property type="entry name" value="DNA-binding pseudobarrel domain"/>
    <property type="match status" value="1"/>
</dbReference>
<protein>
    <submittedName>
        <fullName evidence="2">Restriction endonuclease</fullName>
    </submittedName>
</protein>
<reference evidence="2 3" key="1">
    <citation type="submission" date="2019-01" db="EMBL/GenBank/DDBJ databases">
        <title>Sinorhodobacter populi sp. nov. isolated from the symptomatic bark tissue of Populus euramericana canker.</title>
        <authorList>
            <person name="Xu G."/>
        </authorList>
    </citation>
    <scope>NUCLEOTIDE SEQUENCE [LARGE SCALE GENOMIC DNA]</scope>
    <source>
        <strain evidence="2 3">SK2B-1</strain>
    </source>
</reference>
<dbReference type="AlphaFoldDB" id="A0A443J8K9"/>
<evidence type="ECO:0000259" key="1">
    <source>
        <dbReference type="Pfam" id="PF09217"/>
    </source>
</evidence>
<gene>
    <name evidence="2" type="ORF">D2T30_20600</name>
</gene>
<name>A0A443J8K9_9RHOB</name>